<dbReference type="Proteomes" id="UP001529510">
    <property type="component" value="Unassembled WGS sequence"/>
</dbReference>
<comment type="caution">
    <text evidence="1">The sequence shown here is derived from an EMBL/GenBank/DDBJ whole genome shotgun (WGS) entry which is preliminary data.</text>
</comment>
<feature type="non-terminal residue" evidence="1">
    <location>
        <position position="1"/>
    </location>
</feature>
<accession>A0ABD0MRJ0</accession>
<evidence type="ECO:0000313" key="1">
    <source>
        <dbReference type="EMBL" id="KAL0152200.1"/>
    </source>
</evidence>
<dbReference type="EMBL" id="JAMKFB020000189">
    <property type="protein sequence ID" value="KAL0152200.1"/>
    <property type="molecule type" value="Genomic_DNA"/>
</dbReference>
<dbReference type="PANTHER" id="PTHR33480:SF5">
    <property type="entry name" value="SI:DKEY-51D8.9"/>
    <property type="match status" value="1"/>
</dbReference>
<dbReference type="PANTHER" id="PTHR33480">
    <property type="entry name" value="SET DOMAIN-CONTAINING PROTEIN-RELATED"/>
    <property type="match status" value="1"/>
</dbReference>
<evidence type="ECO:0000313" key="2">
    <source>
        <dbReference type="Proteomes" id="UP001529510"/>
    </source>
</evidence>
<gene>
    <name evidence="1" type="ORF">M9458_051923</name>
</gene>
<organism evidence="1 2">
    <name type="scientific">Cirrhinus mrigala</name>
    <name type="common">Mrigala</name>
    <dbReference type="NCBI Taxonomy" id="683832"/>
    <lineage>
        <taxon>Eukaryota</taxon>
        <taxon>Metazoa</taxon>
        <taxon>Chordata</taxon>
        <taxon>Craniata</taxon>
        <taxon>Vertebrata</taxon>
        <taxon>Euteleostomi</taxon>
        <taxon>Actinopterygii</taxon>
        <taxon>Neopterygii</taxon>
        <taxon>Teleostei</taxon>
        <taxon>Ostariophysi</taxon>
        <taxon>Cypriniformes</taxon>
        <taxon>Cyprinidae</taxon>
        <taxon>Labeoninae</taxon>
        <taxon>Labeonini</taxon>
        <taxon>Cirrhinus</taxon>
    </lineage>
</organism>
<protein>
    <submittedName>
        <fullName evidence="1">Uncharacterized protein</fullName>
    </submittedName>
</protein>
<sequence length="272" mass="30758">RAASLLPIAASSDGCQGIINSMHQDEVSFHVRNDALICKYGESLYAKHVHLTELGRFMVVSKELDKTVSGLEDLCTPAKFQFVNVAKHLTQFSPRKNEYGQPSTAVKIGFCLKGAVEVLIGQALMNEDDLSEKKAKKFFELLEKNWRNSVSITAHQTLQEKKWNKDDDIPLTKNVIALRDHLRMVEDDARAKLTQQMNLSAYKNLNETVLAQVIIFNKRREGEASRLTLDTYKKASTNTVNEDIYSTFYSTGVCTVLETGEEFQQISYIKNK</sequence>
<proteinExistence type="predicted"/>
<reference evidence="1 2" key="1">
    <citation type="submission" date="2024-05" db="EMBL/GenBank/DDBJ databases">
        <title>Genome sequencing and assembly of Indian major carp, Cirrhinus mrigala (Hamilton, 1822).</title>
        <authorList>
            <person name="Mohindra V."/>
            <person name="Chowdhury L.M."/>
            <person name="Lal K."/>
            <person name="Jena J.K."/>
        </authorList>
    </citation>
    <scope>NUCLEOTIDE SEQUENCE [LARGE SCALE GENOMIC DNA]</scope>
    <source>
        <strain evidence="1">CM1030</strain>
        <tissue evidence="1">Blood</tissue>
    </source>
</reference>
<keyword evidence="2" id="KW-1185">Reference proteome</keyword>
<dbReference type="AlphaFoldDB" id="A0ABD0MRJ0"/>
<name>A0ABD0MRJ0_CIRMR</name>